<dbReference type="RefSeq" id="WP_115858278.1">
    <property type="nucleotide sequence ID" value="NZ_QTSU01000001.1"/>
</dbReference>
<organism evidence="7 8">
    <name type="scientific">Lysobacter silvisoli</name>
    <dbReference type="NCBI Taxonomy" id="2293254"/>
    <lineage>
        <taxon>Bacteria</taxon>
        <taxon>Pseudomonadati</taxon>
        <taxon>Pseudomonadota</taxon>
        <taxon>Gammaproteobacteria</taxon>
        <taxon>Lysobacterales</taxon>
        <taxon>Lysobacteraceae</taxon>
        <taxon>Lysobacter</taxon>
    </lineage>
</organism>
<dbReference type="InterPro" id="IPR017441">
    <property type="entry name" value="Protein_kinase_ATP_BS"/>
</dbReference>
<dbReference type="OrthoDB" id="9801841at2"/>
<keyword evidence="4 5" id="KW-0067">ATP-binding</keyword>
<feature type="domain" description="Protein kinase" evidence="6">
    <location>
        <begin position="87"/>
        <end position="364"/>
    </location>
</feature>
<dbReference type="Pfam" id="PF13374">
    <property type="entry name" value="TPR_10"/>
    <property type="match status" value="1"/>
</dbReference>
<dbReference type="Gene3D" id="1.10.510.10">
    <property type="entry name" value="Transferase(Phosphotransferase) domain 1"/>
    <property type="match status" value="1"/>
</dbReference>
<dbReference type="SMART" id="SM00220">
    <property type="entry name" value="S_TKc"/>
    <property type="match status" value="1"/>
</dbReference>
<evidence type="ECO:0000256" key="5">
    <source>
        <dbReference type="PROSITE-ProRule" id="PRU10141"/>
    </source>
</evidence>
<dbReference type="PROSITE" id="PS00107">
    <property type="entry name" value="PROTEIN_KINASE_ATP"/>
    <property type="match status" value="1"/>
</dbReference>
<sequence>MNALAARALALFDDYADLPPAQRERALAGLAQRDPALHAALRKLLDADDEGWLDHSPLELLDAKQPQHRQDDEQAGDARLGTRLGAWRIERVLGRGGMGTVYEARRDDGEYEKRVALKCIRTELATPRLVAAFRDERNLLARLDHPGIAPLIDGGVNGDGQPWFALRYVDGIALDAWCDQRRAGLRERAALLLQACEALAYAHAQGVVHGDIKPSNLLVDADGRLQLLDFGISTHFAEPADCIAITPDYAAPEVRLNHAHGPASDLYALGVLSYRLLAAHWPAPLHRLQQLVPHAVTDWPAPQPMHRLVDDDEAARLRGTADAAALRRALEGDLSAIALKAVATRPQDRYASVREFADDLQRWLDHRPVRAAPGTRGSRARKWLRRNPTTAALSVALVLTLCAALGLSSWQRHRAAREAAATATVSRLFASTLGTATLSGLGSAPFSSRALLQRTERELRKLPLQDQPQLRARSLATLARSYAVIGDYQRAQSLASQAQTALAGAPDGDDFVSATWVAMLNTGNGHAEAERRARERLQALGDADGATQPLTRVVFGAEIARAQWNQGRTLQALATADQVLRQARTLGPDHRELLAQVLILRSGFLIRLYRFEQAERDAKEAIDLARPINPVLADDALEQLVLLNSRRISPQERSLAENLLQRRRQTLGEAHPTTARARIRVALSEYPHAEATPELRQALTTIERAYGREHPDYGWALSASAWAIASAPRDNLRMLRQAIGILERTQGPRAEFTLNANGNLGKDLLLLTDRDRQPQMWPRAATPCAGSLPANTPWACPRRKIGCN</sequence>
<keyword evidence="8" id="KW-1185">Reference proteome</keyword>
<dbReference type="CDD" id="cd14014">
    <property type="entry name" value="STKc_PknB_like"/>
    <property type="match status" value="1"/>
</dbReference>
<proteinExistence type="predicted"/>
<evidence type="ECO:0000256" key="3">
    <source>
        <dbReference type="ARBA" id="ARBA00022777"/>
    </source>
</evidence>
<dbReference type="AlphaFoldDB" id="A0A371K4I4"/>
<dbReference type="SUPFAM" id="SSF48452">
    <property type="entry name" value="TPR-like"/>
    <property type="match status" value="1"/>
</dbReference>
<dbReference type="PANTHER" id="PTHR43289">
    <property type="entry name" value="MITOGEN-ACTIVATED PROTEIN KINASE KINASE KINASE 20-RELATED"/>
    <property type="match status" value="1"/>
</dbReference>
<keyword evidence="1" id="KW-0808">Transferase</keyword>
<keyword evidence="3 7" id="KW-0418">Kinase</keyword>
<dbReference type="SUPFAM" id="SSF56112">
    <property type="entry name" value="Protein kinase-like (PK-like)"/>
    <property type="match status" value="1"/>
</dbReference>
<dbReference type="PROSITE" id="PS50011">
    <property type="entry name" value="PROTEIN_KINASE_DOM"/>
    <property type="match status" value="1"/>
</dbReference>
<dbReference type="Gene3D" id="3.30.200.20">
    <property type="entry name" value="Phosphorylase Kinase, domain 1"/>
    <property type="match status" value="1"/>
</dbReference>
<dbReference type="PROSITE" id="PS00108">
    <property type="entry name" value="PROTEIN_KINASE_ST"/>
    <property type="match status" value="1"/>
</dbReference>
<dbReference type="InterPro" id="IPR000719">
    <property type="entry name" value="Prot_kinase_dom"/>
</dbReference>
<dbReference type="InterPro" id="IPR011009">
    <property type="entry name" value="Kinase-like_dom_sf"/>
</dbReference>
<evidence type="ECO:0000259" key="6">
    <source>
        <dbReference type="PROSITE" id="PS50011"/>
    </source>
</evidence>
<dbReference type="GO" id="GO:0004674">
    <property type="term" value="F:protein serine/threonine kinase activity"/>
    <property type="evidence" value="ECO:0007669"/>
    <property type="project" value="UniProtKB-KW"/>
</dbReference>
<evidence type="ECO:0000256" key="4">
    <source>
        <dbReference type="ARBA" id="ARBA00022840"/>
    </source>
</evidence>
<dbReference type="GO" id="GO:0005524">
    <property type="term" value="F:ATP binding"/>
    <property type="evidence" value="ECO:0007669"/>
    <property type="project" value="UniProtKB-UniRule"/>
</dbReference>
<dbReference type="InterPro" id="IPR011990">
    <property type="entry name" value="TPR-like_helical_dom_sf"/>
</dbReference>
<feature type="binding site" evidence="5">
    <location>
        <position position="118"/>
    </location>
    <ligand>
        <name>ATP</name>
        <dbReference type="ChEBI" id="CHEBI:30616"/>
    </ligand>
</feature>
<dbReference type="Gene3D" id="1.25.40.10">
    <property type="entry name" value="Tetratricopeptide repeat domain"/>
    <property type="match status" value="2"/>
</dbReference>
<name>A0A371K4I4_9GAMM</name>
<dbReference type="PANTHER" id="PTHR43289:SF34">
    <property type="entry name" value="SERINE_THREONINE-PROTEIN KINASE YBDM-RELATED"/>
    <property type="match status" value="1"/>
</dbReference>
<keyword evidence="7" id="KW-0723">Serine/threonine-protein kinase</keyword>
<comment type="caution">
    <text evidence="7">The sequence shown here is derived from an EMBL/GenBank/DDBJ whole genome shotgun (WGS) entry which is preliminary data.</text>
</comment>
<protein>
    <submittedName>
        <fullName evidence="7">Serine/threonine protein kinase</fullName>
    </submittedName>
</protein>
<keyword evidence="2 5" id="KW-0547">Nucleotide-binding</keyword>
<dbReference type="InterPro" id="IPR008271">
    <property type="entry name" value="Ser/Thr_kinase_AS"/>
</dbReference>
<dbReference type="Pfam" id="PF00069">
    <property type="entry name" value="Pkinase"/>
    <property type="match status" value="1"/>
</dbReference>
<dbReference type="EMBL" id="QTSU01000001">
    <property type="protein sequence ID" value="RDZ28841.1"/>
    <property type="molecule type" value="Genomic_DNA"/>
</dbReference>
<evidence type="ECO:0000313" key="7">
    <source>
        <dbReference type="EMBL" id="RDZ28841.1"/>
    </source>
</evidence>
<reference evidence="7 8" key="1">
    <citation type="submission" date="2018-08" db="EMBL/GenBank/DDBJ databases">
        <title>Lysobacter sp. zong2l5, whole genome shotgun sequence.</title>
        <authorList>
            <person name="Zhang X."/>
            <person name="Feng G."/>
            <person name="Zhu H."/>
        </authorList>
    </citation>
    <scope>NUCLEOTIDE SEQUENCE [LARGE SCALE GENOMIC DNA]</scope>
    <source>
        <strain evidence="8">zong2l5</strain>
    </source>
</reference>
<evidence type="ECO:0000256" key="2">
    <source>
        <dbReference type="ARBA" id="ARBA00022741"/>
    </source>
</evidence>
<accession>A0A371K4I4</accession>
<evidence type="ECO:0000313" key="8">
    <source>
        <dbReference type="Proteomes" id="UP000264492"/>
    </source>
</evidence>
<dbReference type="Proteomes" id="UP000264492">
    <property type="component" value="Unassembled WGS sequence"/>
</dbReference>
<gene>
    <name evidence="7" type="ORF">DX914_06945</name>
</gene>
<evidence type="ECO:0000256" key="1">
    <source>
        <dbReference type="ARBA" id="ARBA00022679"/>
    </source>
</evidence>